<feature type="transmembrane region" description="Helical" evidence="1">
    <location>
        <begin position="50"/>
        <end position="75"/>
    </location>
</feature>
<dbReference type="Ensembl" id="ENSMZET00005003379.1">
    <property type="protein sequence ID" value="ENSMZEP00005003250.1"/>
    <property type="gene ID" value="ENSMZEG00005002525.1"/>
</dbReference>
<sequence length="130" mass="13409">MALLYFRARTPPQPTLHLSVGFEGLGFIGLVGFGGLCFDEVGFGGLCFEGVGFGGLCFDGVGFDGVAEAAAAALLARLNPVVFLAVTGLPRLGVAAVAVMFLSLGTIGSKGERLGLYVSASLHCFLMYLQ</sequence>
<keyword evidence="1" id="KW-0472">Membrane</keyword>
<name>A0A3P9AZZ1_9CICH</name>
<dbReference type="Proteomes" id="UP000265160">
    <property type="component" value="LG7"/>
</dbReference>
<evidence type="ECO:0000313" key="2">
    <source>
        <dbReference type="Ensembl" id="ENSMZEP00005003250.1"/>
    </source>
</evidence>
<feature type="transmembrane region" description="Helical" evidence="1">
    <location>
        <begin position="81"/>
        <end position="102"/>
    </location>
</feature>
<reference evidence="2" key="2">
    <citation type="submission" date="2025-08" db="UniProtKB">
        <authorList>
            <consortium name="Ensembl"/>
        </authorList>
    </citation>
    <scope>IDENTIFICATION</scope>
</reference>
<keyword evidence="1" id="KW-0812">Transmembrane</keyword>
<reference evidence="2 3" key="1">
    <citation type="journal article" date="2014" name="Nature">
        <title>The genomic substrate for adaptive radiation in African cichlid fish.</title>
        <authorList>
            <person name="Brawand D."/>
            <person name="Wagner C.E."/>
            <person name="Li Y.I."/>
            <person name="Malinsky M."/>
            <person name="Keller I."/>
            <person name="Fan S."/>
            <person name="Simakov O."/>
            <person name="Ng A.Y."/>
            <person name="Lim Z.W."/>
            <person name="Bezault E."/>
            <person name="Turner-Maier J."/>
            <person name="Johnson J."/>
            <person name="Alcazar R."/>
            <person name="Noh H.J."/>
            <person name="Russell P."/>
            <person name="Aken B."/>
            <person name="Alfoldi J."/>
            <person name="Amemiya C."/>
            <person name="Azzouzi N."/>
            <person name="Baroiller J.F."/>
            <person name="Barloy-Hubler F."/>
            <person name="Berlin A."/>
            <person name="Bloomquist R."/>
            <person name="Carleton K.L."/>
            <person name="Conte M.A."/>
            <person name="D'Cotta H."/>
            <person name="Eshel O."/>
            <person name="Gaffney L."/>
            <person name="Galibert F."/>
            <person name="Gante H.F."/>
            <person name="Gnerre S."/>
            <person name="Greuter L."/>
            <person name="Guyon R."/>
            <person name="Haddad N.S."/>
            <person name="Haerty W."/>
            <person name="Harris R.M."/>
            <person name="Hofmann H.A."/>
            <person name="Hourlier T."/>
            <person name="Hulata G."/>
            <person name="Jaffe D.B."/>
            <person name="Lara M."/>
            <person name="Lee A.P."/>
            <person name="MacCallum I."/>
            <person name="Mwaiko S."/>
            <person name="Nikaido M."/>
            <person name="Nishihara H."/>
            <person name="Ozouf-Costaz C."/>
            <person name="Penman D.J."/>
            <person name="Przybylski D."/>
            <person name="Rakotomanga M."/>
            <person name="Renn S.C.P."/>
            <person name="Ribeiro F.J."/>
            <person name="Ron M."/>
            <person name="Salzburger W."/>
            <person name="Sanchez-Pulido L."/>
            <person name="Santos M.E."/>
            <person name="Searle S."/>
            <person name="Sharpe T."/>
            <person name="Swofford R."/>
            <person name="Tan F.J."/>
            <person name="Williams L."/>
            <person name="Young S."/>
            <person name="Yin S."/>
            <person name="Okada N."/>
            <person name="Kocher T.D."/>
            <person name="Miska E.A."/>
            <person name="Lander E.S."/>
            <person name="Venkatesh B."/>
            <person name="Fernald R.D."/>
            <person name="Meyer A."/>
            <person name="Ponting C.P."/>
            <person name="Streelman J.T."/>
            <person name="Lindblad-Toh K."/>
            <person name="Seehausen O."/>
            <person name="Di Palma F."/>
        </authorList>
    </citation>
    <scope>NUCLEOTIDE SEQUENCE</scope>
</reference>
<protein>
    <submittedName>
        <fullName evidence="2">Uncharacterized protein</fullName>
    </submittedName>
</protein>
<keyword evidence="1" id="KW-1133">Transmembrane helix</keyword>
<organism evidence="2 3">
    <name type="scientific">Maylandia zebra</name>
    <name type="common">zebra mbuna</name>
    <dbReference type="NCBI Taxonomy" id="106582"/>
    <lineage>
        <taxon>Eukaryota</taxon>
        <taxon>Metazoa</taxon>
        <taxon>Chordata</taxon>
        <taxon>Craniata</taxon>
        <taxon>Vertebrata</taxon>
        <taxon>Euteleostomi</taxon>
        <taxon>Actinopterygii</taxon>
        <taxon>Neopterygii</taxon>
        <taxon>Teleostei</taxon>
        <taxon>Neoteleostei</taxon>
        <taxon>Acanthomorphata</taxon>
        <taxon>Ovalentaria</taxon>
        <taxon>Cichlomorphae</taxon>
        <taxon>Cichliformes</taxon>
        <taxon>Cichlidae</taxon>
        <taxon>African cichlids</taxon>
        <taxon>Pseudocrenilabrinae</taxon>
        <taxon>Haplochromini</taxon>
        <taxon>Maylandia</taxon>
        <taxon>Maylandia zebra complex</taxon>
    </lineage>
</organism>
<dbReference type="AlphaFoldDB" id="A0A3P9AZZ1"/>
<evidence type="ECO:0000256" key="1">
    <source>
        <dbReference type="SAM" id="Phobius"/>
    </source>
</evidence>
<keyword evidence="3" id="KW-1185">Reference proteome</keyword>
<feature type="transmembrane region" description="Helical" evidence="1">
    <location>
        <begin position="20"/>
        <end position="38"/>
    </location>
</feature>
<accession>A0A3P9AZZ1</accession>
<evidence type="ECO:0000313" key="3">
    <source>
        <dbReference type="Proteomes" id="UP000265160"/>
    </source>
</evidence>
<proteinExistence type="predicted"/>
<reference evidence="2" key="3">
    <citation type="submission" date="2025-09" db="UniProtKB">
        <authorList>
            <consortium name="Ensembl"/>
        </authorList>
    </citation>
    <scope>IDENTIFICATION</scope>
</reference>